<keyword evidence="2" id="KW-1185">Reference proteome</keyword>
<name>A0ABR7F5W3_9FIRM</name>
<sequence length="137" mass="16082">MKQKLIILIIIICSCLNIIGCAKNENYKYGIGKDTVVVVGDGRFQILKGVESFSLYDLKKDKVLLDNVDEYYNDGKSRLYVFNNEMYVIIQYSDDLYSEYSERELSKEDYKIFKSDRMVKLIRSVPTKPNEIEYRTD</sequence>
<accession>A0ABR7F5W3</accession>
<evidence type="ECO:0000313" key="2">
    <source>
        <dbReference type="Proteomes" id="UP000597877"/>
    </source>
</evidence>
<proteinExistence type="predicted"/>
<protein>
    <recommendedName>
        <fullName evidence="3">Lipoprotein</fullName>
    </recommendedName>
</protein>
<evidence type="ECO:0008006" key="3">
    <source>
        <dbReference type="Google" id="ProtNLM"/>
    </source>
</evidence>
<dbReference type="Proteomes" id="UP000597877">
    <property type="component" value="Unassembled WGS sequence"/>
</dbReference>
<comment type="caution">
    <text evidence="1">The sequence shown here is derived from an EMBL/GenBank/DDBJ whole genome shotgun (WGS) entry which is preliminary data.</text>
</comment>
<dbReference type="PROSITE" id="PS51257">
    <property type="entry name" value="PROKAR_LIPOPROTEIN"/>
    <property type="match status" value="1"/>
</dbReference>
<reference evidence="1 2" key="1">
    <citation type="submission" date="2020-08" db="EMBL/GenBank/DDBJ databases">
        <title>Genome public.</title>
        <authorList>
            <person name="Liu C."/>
            <person name="Sun Q."/>
        </authorList>
    </citation>
    <scope>NUCLEOTIDE SEQUENCE [LARGE SCALE GENOMIC DNA]</scope>
    <source>
        <strain evidence="1 2">BX4</strain>
    </source>
</reference>
<dbReference type="EMBL" id="JACOOZ010000013">
    <property type="protein sequence ID" value="MBC5669001.1"/>
    <property type="molecule type" value="Genomic_DNA"/>
</dbReference>
<organism evidence="1 2">
    <name type="scientific">Eubacterium segne</name>
    <dbReference type="NCBI Taxonomy" id="2763045"/>
    <lineage>
        <taxon>Bacteria</taxon>
        <taxon>Bacillati</taxon>
        <taxon>Bacillota</taxon>
        <taxon>Clostridia</taxon>
        <taxon>Eubacteriales</taxon>
        <taxon>Eubacteriaceae</taxon>
        <taxon>Eubacterium</taxon>
    </lineage>
</organism>
<evidence type="ECO:0000313" key="1">
    <source>
        <dbReference type="EMBL" id="MBC5669001.1"/>
    </source>
</evidence>
<gene>
    <name evidence="1" type="ORF">H8S00_13630</name>
</gene>
<dbReference type="RefSeq" id="WP_021952003.1">
    <property type="nucleotide sequence ID" value="NZ_JACOOZ010000013.1"/>
</dbReference>